<dbReference type="RefSeq" id="WP_279927395.1">
    <property type="nucleotide sequence ID" value="NZ_JARWBG010000008.1"/>
</dbReference>
<reference evidence="2 3" key="1">
    <citation type="submission" date="2023-04" db="EMBL/GenBank/DDBJ databases">
        <title>Streptomyces chengmaiensis sp. nov. isolated from the stem of mangrove plant in Hainan.</title>
        <authorList>
            <person name="Huang X."/>
            <person name="Zhou S."/>
            <person name="Chu X."/>
            <person name="Xie Y."/>
            <person name="Lin Y."/>
        </authorList>
    </citation>
    <scope>NUCLEOTIDE SEQUENCE [LARGE SCALE GENOMIC DNA]</scope>
    <source>
        <strain evidence="2 3">HNM0663</strain>
    </source>
</reference>
<keyword evidence="3" id="KW-1185">Reference proteome</keyword>
<dbReference type="Proteomes" id="UP001223144">
    <property type="component" value="Unassembled WGS sequence"/>
</dbReference>
<feature type="compositionally biased region" description="Basic residues" evidence="1">
    <location>
        <begin position="109"/>
        <end position="118"/>
    </location>
</feature>
<accession>A0ABT6HK54</accession>
<protein>
    <submittedName>
        <fullName evidence="2">Uncharacterized protein</fullName>
    </submittedName>
</protein>
<comment type="caution">
    <text evidence="2">The sequence shown here is derived from an EMBL/GenBank/DDBJ whole genome shotgun (WGS) entry which is preliminary data.</text>
</comment>
<evidence type="ECO:0000256" key="1">
    <source>
        <dbReference type="SAM" id="MobiDB-lite"/>
    </source>
</evidence>
<dbReference type="EMBL" id="JARWBG010000008">
    <property type="protein sequence ID" value="MDH2389093.1"/>
    <property type="molecule type" value="Genomic_DNA"/>
</dbReference>
<organism evidence="2 3">
    <name type="scientific">Streptomyces chengmaiensis</name>
    <dbReference type="NCBI Taxonomy" id="3040919"/>
    <lineage>
        <taxon>Bacteria</taxon>
        <taxon>Bacillati</taxon>
        <taxon>Actinomycetota</taxon>
        <taxon>Actinomycetes</taxon>
        <taxon>Kitasatosporales</taxon>
        <taxon>Streptomycetaceae</taxon>
        <taxon>Streptomyces</taxon>
    </lineage>
</organism>
<name>A0ABT6HK54_9ACTN</name>
<evidence type="ECO:0000313" key="2">
    <source>
        <dbReference type="EMBL" id="MDH2389093.1"/>
    </source>
</evidence>
<proteinExistence type="predicted"/>
<evidence type="ECO:0000313" key="3">
    <source>
        <dbReference type="Proteomes" id="UP001223144"/>
    </source>
</evidence>
<feature type="region of interest" description="Disordered" evidence="1">
    <location>
        <begin position="87"/>
        <end position="118"/>
    </location>
</feature>
<gene>
    <name evidence="2" type="ORF">QCN29_09870</name>
</gene>
<sequence>MTEQQQPEGQGEEAEKKVFAPRISQELRAQIEALRGITGHTINQLGEEALRDWTEKILGDPEVRSKAMAGIEEQQRQLQEQRAAIEKVLGTSATTASSEVPADTGPGRSGRRGKSAQE</sequence>